<dbReference type="OrthoDB" id="5431915at2"/>
<proteinExistence type="predicted"/>
<dbReference type="AlphaFoldDB" id="A0A0U5AZ31"/>
<protein>
    <submittedName>
        <fullName evidence="1">Uncharacterized protein</fullName>
    </submittedName>
</protein>
<reference evidence="1 2" key="1">
    <citation type="journal article" date="2016" name="Int. J. Syst. Evol. Microbiol.">
        <title>Caldimicrobium thiodismutans sp. nov., a sulfur-disproportionating bacterium isolated from a hot spring, and emended description of the genus Caldimicrobium.</title>
        <authorList>
            <person name="Kojima H."/>
            <person name="Umezawa K."/>
            <person name="Fukui M."/>
        </authorList>
    </citation>
    <scope>NUCLEOTIDE SEQUENCE [LARGE SCALE GENOMIC DNA]</scope>
    <source>
        <strain evidence="1 2">TF1</strain>
    </source>
</reference>
<reference evidence="2" key="2">
    <citation type="journal article" date="2016" name="Int. J. Syst. Evol. Microbiol.">
        <title>Caldimicrobium thiodismutans sp. nov., a sulfur-disproportionating bacterium isolated from a hot spring.</title>
        <authorList>
            <person name="Kojima H."/>
            <person name="Umezawa K."/>
            <person name="Fukui M."/>
        </authorList>
    </citation>
    <scope>NUCLEOTIDE SEQUENCE [LARGE SCALE GENOMIC DNA]</scope>
    <source>
        <strain evidence="2">TF1</strain>
    </source>
</reference>
<dbReference type="STRING" id="1653476.THC_1586"/>
<dbReference type="PATRIC" id="fig|1653476.3.peg.1650"/>
<evidence type="ECO:0000313" key="2">
    <source>
        <dbReference type="Proteomes" id="UP000068196"/>
    </source>
</evidence>
<dbReference type="EMBL" id="AP014945">
    <property type="protein sequence ID" value="BAU23950.1"/>
    <property type="molecule type" value="Genomic_DNA"/>
</dbReference>
<dbReference type="Proteomes" id="UP000068196">
    <property type="component" value="Chromosome"/>
</dbReference>
<organism evidence="1 2">
    <name type="scientific">Caldimicrobium thiodismutans</name>
    <dbReference type="NCBI Taxonomy" id="1653476"/>
    <lineage>
        <taxon>Bacteria</taxon>
        <taxon>Pseudomonadati</taxon>
        <taxon>Thermodesulfobacteriota</taxon>
        <taxon>Thermodesulfobacteria</taxon>
        <taxon>Thermodesulfobacteriales</taxon>
        <taxon>Thermodesulfobacteriaceae</taxon>
        <taxon>Caldimicrobium</taxon>
    </lineage>
</organism>
<keyword evidence="2" id="KW-1185">Reference proteome</keyword>
<dbReference type="RefSeq" id="WP_068515809.1">
    <property type="nucleotide sequence ID" value="NZ_AP014945.1"/>
</dbReference>
<name>A0A0U5AZ31_9BACT</name>
<evidence type="ECO:0000313" key="1">
    <source>
        <dbReference type="EMBL" id="BAU23950.1"/>
    </source>
</evidence>
<accession>A0A0U5AZ31</accession>
<gene>
    <name evidence="1" type="ORF">THC_1586</name>
</gene>
<dbReference type="KEGG" id="cthi:THC_1586"/>
<sequence>MAKQESRHLFLVQAENFFLASQKVKHFLERYELVRYDSFFIEKTHFRADTDTFWLEIERGLIENQKVLKGYLEDLKKEGFTNFSDLLNLPQGYLSKIVHLIAHLLDGFFGIDSYFYNLVEDSHWISPSLKRNIEKTPDNYFLVQVTAQMEEPLYKFETLSPRSFFKM</sequence>